<dbReference type="Proteomes" id="UP000296706">
    <property type="component" value="Chromosome"/>
</dbReference>
<dbReference type="GeneID" id="39848301"/>
<evidence type="ECO:0000313" key="2">
    <source>
        <dbReference type="Proteomes" id="UP000296706"/>
    </source>
</evidence>
<evidence type="ECO:0000313" key="1">
    <source>
        <dbReference type="EMBL" id="QCC51644.1"/>
    </source>
</evidence>
<dbReference type="AlphaFoldDB" id="A0A4D6HC40"/>
<reference evidence="1 2" key="1">
    <citation type="journal article" date="2019" name="Nat. Commun.">
        <title>A new type of DNA phosphorothioation-based antiviral system in archaea.</title>
        <authorList>
            <person name="Xiong L."/>
            <person name="Liu S."/>
            <person name="Chen S."/>
            <person name="Xiao Y."/>
            <person name="Zhu B."/>
            <person name="Gao Y."/>
            <person name="Zhang Y."/>
            <person name="Chen B."/>
            <person name="Luo J."/>
            <person name="Deng Z."/>
            <person name="Chen X."/>
            <person name="Wang L."/>
            <person name="Chen S."/>
        </authorList>
    </citation>
    <scope>NUCLEOTIDE SEQUENCE [LARGE SCALE GENOMIC DNA]</scope>
    <source>
        <strain evidence="1 2">CBA1105</strain>
    </source>
</reference>
<dbReference type="RefSeq" id="WP_049994743.1">
    <property type="nucleotide sequence ID" value="NZ_CP031310.1"/>
</dbReference>
<dbReference type="KEGG" id="hsn:DV733_10520"/>
<dbReference type="STRING" id="1457250.GCA_000755225_00793"/>
<name>A0A4D6HC40_9EURY</name>
<keyword evidence="2" id="KW-1185">Reference proteome</keyword>
<protein>
    <submittedName>
        <fullName evidence="1">Uncharacterized protein</fullName>
    </submittedName>
</protein>
<proteinExistence type="predicted"/>
<dbReference type="Pfam" id="PF19125">
    <property type="entry name" value="DUF5809"/>
    <property type="match status" value="1"/>
</dbReference>
<dbReference type="OrthoDB" id="191500at2157"/>
<dbReference type="EMBL" id="CP031310">
    <property type="protein sequence ID" value="QCC51644.1"/>
    <property type="molecule type" value="Genomic_DNA"/>
</dbReference>
<sequence>MEREGSFAPETAAAARERYESLGPTAQVVVKEVAKAMELDREQYRERVTGAVVETARDAMFAETLEVTLGTREEFEQWCSDHDDYEVREIGNENVDRVVWHAVPFEDVVVAATFQDEREAAMGTLRRQVFGSVYRGVVTGESATAETEE</sequence>
<accession>A0A4D6HC40</accession>
<organism evidence="1 2">
    <name type="scientific">Halapricum salinum</name>
    <dbReference type="NCBI Taxonomy" id="1457250"/>
    <lineage>
        <taxon>Archaea</taxon>
        <taxon>Methanobacteriati</taxon>
        <taxon>Methanobacteriota</taxon>
        <taxon>Stenosarchaea group</taxon>
        <taxon>Halobacteria</taxon>
        <taxon>Halobacteriales</taxon>
        <taxon>Haloarculaceae</taxon>
        <taxon>Halapricum</taxon>
    </lineage>
</organism>
<gene>
    <name evidence="1" type="ORF">DV733_10520</name>
</gene>
<dbReference type="InterPro" id="IPR043832">
    <property type="entry name" value="DUF5809"/>
</dbReference>